<proteinExistence type="predicted"/>
<name>A0A7I8KF49_SPIIN</name>
<dbReference type="PANTHER" id="PTHR33699:SF3">
    <property type="entry name" value="OS06G0347300 PROTEIN"/>
    <property type="match status" value="1"/>
</dbReference>
<reference evidence="3" key="1">
    <citation type="submission" date="2020-02" db="EMBL/GenBank/DDBJ databases">
        <authorList>
            <person name="Scholz U."/>
            <person name="Mascher M."/>
            <person name="Fiebig A."/>
        </authorList>
    </citation>
    <scope>NUCLEOTIDE SEQUENCE</scope>
</reference>
<evidence type="ECO:0000313" key="2">
    <source>
        <dbReference type="EMBL" id="CAA2620094.1"/>
    </source>
</evidence>
<accession>A0A7I8KF49</accession>
<feature type="region of interest" description="Disordered" evidence="1">
    <location>
        <begin position="76"/>
        <end position="134"/>
    </location>
</feature>
<evidence type="ECO:0000313" key="3">
    <source>
        <dbReference type="EMBL" id="CAA7396162.1"/>
    </source>
</evidence>
<dbReference type="PANTHER" id="PTHR33699">
    <property type="entry name" value="EXPRESSED PROTEIN"/>
    <property type="match status" value="1"/>
</dbReference>
<dbReference type="AlphaFoldDB" id="A0A7I8KF49"/>
<evidence type="ECO:0000313" key="4">
    <source>
        <dbReference type="Proteomes" id="UP000663760"/>
    </source>
</evidence>
<dbReference type="OrthoDB" id="755325at2759"/>
<feature type="compositionally biased region" description="Basic residues" evidence="1">
    <location>
        <begin position="82"/>
        <end position="93"/>
    </location>
</feature>
<keyword evidence="4" id="KW-1185">Reference proteome</keyword>
<sequence length="171" mass="19308">MEEASWRRNLSSYGNWDYNDGCPIANYFDQAALCGNGSGLFERSFLYPTVLPHHCFSQDAETDLYRISPQPLGAAEAPFARKGARSTQGRKLKQLMQRTEEEYSSSHHFSPVKTSGGGAAEEKKPPRKHCGPKAVDEDLYKIPTELLYRKTRKKTTACEFLARCLRLNCIP</sequence>
<protein>
    <submittedName>
        <fullName evidence="3">Uncharacterized protein</fullName>
    </submittedName>
</protein>
<dbReference type="EMBL" id="LR743592">
    <property type="protein sequence ID" value="CAA2620094.1"/>
    <property type="molecule type" value="Genomic_DNA"/>
</dbReference>
<gene>
    <name evidence="2" type="ORF">SI7747_05006263</name>
    <name evidence="3" type="ORF">SI8410_05006825</name>
</gene>
<dbReference type="EMBL" id="LR746268">
    <property type="protein sequence ID" value="CAA7396162.1"/>
    <property type="molecule type" value="Genomic_DNA"/>
</dbReference>
<dbReference type="Proteomes" id="UP000663760">
    <property type="component" value="Chromosome 5"/>
</dbReference>
<organism evidence="3 4">
    <name type="scientific">Spirodela intermedia</name>
    <name type="common">Intermediate duckweed</name>
    <dbReference type="NCBI Taxonomy" id="51605"/>
    <lineage>
        <taxon>Eukaryota</taxon>
        <taxon>Viridiplantae</taxon>
        <taxon>Streptophyta</taxon>
        <taxon>Embryophyta</taxon>
        <taxon>Tracheophyta</taxon>
        <taxon>Spermatophyta</taxon>
        <taxon>Magnoliopsida</taxon>
        <taxon>Liliopsida</taxon>
        <taxon>Araceae</taxon>
        <taxon>Lemnoideae</taxon>
        <taxon>Spirodela</taxon>
    </lineage>
</organism>
<evidence type="ECO:0000256" key="1">
    <source>
        <dbReference type="SAM" id="MobiDB-lite"/>
    </source>
</evidence>